<dbReference type="InterPro" id="IPR010064">
    <property type="entry name" value="HK97-gp10_tail"/>
</dbReference>
<name>A0AA45QR00_9LACT</name>
<evidence type="ECO:0000313" key="1">
    <source>
        <dbReference type="EMBL" id="QSE76317.1"/>
    </source>
</evidence>
<dbReference type="KEGG" id="lti:JW886_07560"/>
<keyword evidence="2" id="KW-1185">Reference proteome</keyword>
<reference evidence="1 2" key="1">
    <citation type="submission" date="2021-02" db="EMBL/GenBank/DDBJ databases">
        <title>Complete genome sequence of Lactococcus lactis strain K_LL004.</title>
        <authorList>
            <person name="Kim H.B."/>
        </authorList>
    </citation>
    <scope>NUCLEOTIDE SEQUENCE [LARGE SCALE GENOMIC DNA]</scope>
    <source>
        <strain evidence="1 2">K_LL004</strain>
    </source>
</reference>
<dbReference type="Proteomes" id="UP000663608">
    <property type="component" value="Chromosome"/>
</dbReference>
<dbReference type="AlphaFoldDB" id="A0AA45QR00"/>
<dbReference type="RefSeq" id="WP_205871751.1">
    <property type="nucleotide sequence ID" value="NZ_CP070872.1"/>
</dbReference>
<dbReference type="Pfam" id="PF04883">
    <property type="entry name" value="HK97-gp10_like"/>
    <property type="match status" value="1"/>
</dbReference>
<accession>A0AA45QR00</accession>
<dbReference type="NCBIfam" id="TIGR01725">
    <property type="entry name" value="phge_HK97_gp10"/>
    <property type="match status" value="1"/>
</dbReference>
<dbReference type="EMBL" id="CP070872">
    <property type="protein sequence ID" value="QSE76317.1"/>
    <property type="molecule type" value="Genomic_DNA"/>
</dbReference>
<evidence type="ECO:0000313" key="2">
    <source>
        <dbReference type="Proteomes" id="UP000663608"/>
    </source>
</evidence>
<sequence length="112" mass="12406">MKANLSFKGIDQLVKHLDKAATLQDVKHVVKSNTADMTAKMQKLSPVDTGNMKRSIKMEITDGGFSGEAGPHTDYSAYVEYGTRFQAAQPFVKPAFDVQKGVFINDLERLLK</sequence>
<organism evidence="1 2">
    <name type="scientific">Lactococcus taiwanensis</name>
    <dbReference type="NCBI Taxonomy" id="1151742"/>
    <lineage>
        <taxon>Bacteria</taxon>
        <taxon>Bacillati</taxon>
        <taxon>Bacillota</taxon>
        <taxon>Bacilli</taxon>
        <taxon>Lactobacillales</taxon>
        <taxon>Streptococcaceae</taxon>
        <taxon>Lactococcus</taxon>
    </lineage>
</organism>
<protein>
    <submittedName>
        <fullName evidence="1">HK97 gp10 family phage protein</fullName>
    </submittedName>
</protein>
<proteinExistence type="predicted"/>
<gene>
    <name evidence="1" type="ORF">JW886_07560</name>
</gene>